<dbReference type="AlphaFoldDB" id="A0A392UB17"/>
<evidence type="ECO:0000313" key="2">
    <source>
        <dbReference type="EMBL" id="MCI70703.1"/>
    </source>
</evidence>
<organism evidence="2 3">
    <name type="scientific">Trifolium medium</name>
    <dbReference type="NCBI Taxonomy" id="97028"/>
    <lineage>
        <taxon>Eukaryota</taxon>
        <taxon>Viridiplantae</taxon>
        <taxon>Streptophyta</taxon>
        <taxon>Embryophyta</taxon>
        <taxon>Tracheophyta</taxon>
        <taxon>Spermatophyta</taxon>
        <taxon>Magnoliopsida</taxon>
        <taxon>eudicotyledons</taxon>
        <taxon>Gunneridae</taxon>
        <taxon>Pentapetalae</taxon>
        <taxon>rosids</taxon>
        <taxon>fabids</taxon>
        <taxon>Fabales</taxon>
        <taxon>Fabaceae</taxon>
        <taxon>Papilionoideae</taxon>
        <taxon>50 kb inversion clade</taxon>
        <taxon>NPAAA clade</taxon>
        <taxon>Hologalegina</taxon>
        <taxon>IRL clade</taxon>
        <taxon>Trifolieae</taxon>
        <taxon>Trifolium</taxon>
    </lineage>
</organism>
<comment type="caution">
    <text evidence="2">The sequence shown here is derived from an EMBL/GenBank/DDBJ whole genome shotgun (WGS) entry which is preliminary data.</text>
</comment>
<proteinExistence type="predicted"/>
<feature type="non-terminal residue" evidence="2">
    <location>
        <position position="1"/>
    </location>
</feature>
<keyword evidence="3" id="KW-1185">Reference proteome</keyword>
<accession>A0A392UB17</accession>
<evidence type="ECO:0000313" key="3">
    <source>
        <dbReference type="Proteomes" id="UP000265520"/>
    </source>
</evidence>
<dbReference type="EMBL" id="LXQA010781173">
    <property type="protein sequence ID" value="MCI70703.1"/>
    <property type="molecule type" value="Genomic_DNA"/>
</dbReference>
<feature type="region of interest" description="Disordered" evidence="1">
    <location>
        <begin position="32"/>
        <end position="64"/>
    </location>
</feature>
<reference evidence="2 3" key="1">
    <citation type="journal article" date="2018" name="Front. Plant Sci.">
        <title>Red Clover (Trifolium pratense) and Zigzag Clover (T. medium) - A Picture of Genomic Similarities and Differences.</title>
        <authorList>
            <person name="Dluhosova J."/>
            <person name="Istvanek J."/>
            <person name="Nedelnik J."/>
            <person name="Repkova J."/>
        </authorList>
    </citation>
    <scope>NUCLEOTIDE SEQUENCE [LARGE SCALE GENOMIC DNA]</scope>
    <source>
        <strain evidence="3">cv. 10/8</strain>
        <tissue evidence="2">Leaf</tissue>
    </source>
</reference>
<sequence length="64" mass="7272">VVFERRFSDDGLQPQSWRSNSIELKMLKQPMKMQGPGCDKRKLVVSPSEVKESAEGTGKIRHTL</sequence>
<dbReference type="Proteomes" id="UP000265520">
    <property type="component" value="Unassembled WGS sequence"/>
</dbReference>
<name>A0A392UB17_9FABA</name>
<protein>
    <submittedName>
        <fullName evidence="2">Uncharacterized protein</fullName>
    </submittedName>
</protein>
<evidence type="ECO:0000256" key="1">
    <source>
        <dbReference type="SAM" id="MobiDB-lite"/>
    </source>
</evidence>